<comment type="caution">
    <text evidence="5">The sequence shown here is derived from an EMBL/GenBank/DDBJ whole genome shotgun (WGS) entry which is preliminary data.</text>
</comment>
<keyword evidence="6" id="KW-1185">Reference proteome</keyword>
<keyword evidence="3" id="KW-0067">ATP-binding</keyword>
<feature type="domain" description="Carboxyltransferase" evidence="4">
    <location>
        <begin position="24"/>
        <end position="257"/>
    </location>
</feature>
<keyword evidence="1" id="KW-0547">Nucleotide-binding</keyword>
<protein>
    <submittedName>
        <fullName evidence="5">Carboxyltransferase domain-containing protein</fullName>
    </submittedName>
</protein>
<organism evidence="5 6">
    <name type="scientific">Zhenpiania hominis</name>
    <dbReference type="NCBI Taxonomy" id="2763644"/>
    <lineage>
        <taxon>Bacteria</taxon>
        <taxon>Bacillati</taxon>
        <taxon>Bacillota</taxon>
        <taxon>Clostridia</taxon>
        <taxon>Peptostreptococcales</taxon>
        <taxon>Anaerovoracaceae</taxon>
        <taxon>Zhenpiania</taxon>
    </lineage>
</organism>
<dbReference type="RefSeq" id="WP_187303119.1">
    <property type="nucleotide sequence ID" value="NZ_CBCTON010000012.1"/>
</dbReference>
<name>A0A923NL09_9FIRM</name>
<dbReference type="PANTHER" id="PTHR34698">
    <property type="entry name" value="5-OXOPROLINASE SUBUNIT B"/>
    <property type="match status" value="1"/>
</dbReference>
<evidence type="ECO:0000256" key="1">
    <source>
        <dbReference type="ARBA" id="ARBA00022741"/>
    </source>
</evidence>
<dbReference type="GO" id="GO:0005524">
    <property type="term" value="F:ATP binding"/>
    <property type="evidence" value="ECO:0007669"/>
    <property type="project" value="UniProtKB-KW"/>
</dbReference>
<sequence length="330" mass="37742">MNEKQKAYSTILRTLPATDARTEVLFRQAGDGFLQIEYGHEQRLYVPDSFRILAIDAKVKEKGIDGLIETVPGLRTNMFHFDPLILPVERLIDEIAECEDQLNSLDNMVIPSRLIRLPVAFEDTETKKAVEKYLQLIRPDAPNCEGGYNLEYIAQCNGVSVKEAKEKFMETEWFNSGCGFWPGGGFFWPLDPRCALVVPKYNPPRTWTPEGSVGLGGPCAFTYTTPTGGGYQLMGRTIPTFQFAMKHPQFADTPFLYRNADRIKFYEVSEEEVLNIYEHVHNKTDYQYEIEEGEIVVKDYINWLNSEKIQAEAAQFNKQRQEGLEKAPKL</sequence>
<gene>
    <name evidence="5" type="ORF">H9L42_09255</name>
</gene>
<dbReference type="Gene3D" id="2.40.100.10">
    <property type="entry name" value="Cyclophilin-like"/>
    <property type="match status" value="1"/>
</dbReference>
<dbReference type="Gene3D" id="3.30.1360.40">
    <property type="match status" value="1"/>
</dbReference>
<reference evidence="5" key="1">
    <citation type="submission" date="2020-08" db="EMBL/GenBank/DDBJ databases">
        <title>Genome public.</title>
        <authorList>
            <person name="Liu C."/>
            <person name="Sun Q."/>
        </authorList>
    </citation>
    <scope>NUCLEOTIDE SEQUENCE</scope>
    <source>
        <strain evidence="5">BX12</strain>
    </source>
</reference>
<evidence type="ECO:0000313" key="5">
    <source>
        <dbReference type="EMBL" id="MBC6680017.1"/>
    </source>
</evidence>
<dbReference type="Pfam" id="PF02682">
    <property type="entry name" value="CT_C_D"/>
    <property type="match status" value="1"/>
</dbReference>
<dbReference type="InterPro" id="IPR010016">
    <property type="entry name" value="PxpB"/>
</dbReference>
<dbReference type="SUPFAM" id="SSF160467">
    <property type="entry name" value="PH0987 N-terminal domain-like"/>
    <property type="match status" value="1"/>
</dbReference>
<dbReference type="SMART" id="SM00796">
    <property type="entry name" value="AHS1"/>
    <property type="match status" value="1"/>
</dbReference>
<proteinExistence type="predicted"/>
<evidence type="ECO:0000256" key="2">
    <source>
        <dbReference type="ARBA" id="ARBA00022801"/>
    </source>
</evidence>
<dbReference type="Proteomes" id="UP000602647">
    <property type="component" value="Unassembled WGS sequence"/>
</dbReference>
<dbReference type="InterPro" id="IPR003833">
    <property type="entry name" value="CT_C_D"/>
</dbReference>
<accession>A0A923NL09</accession>
<dbReference type="SUPFAM" id="SSF50891">
    <property type="entry name" value="Cyclophilin-like"/>
    <property type="match status" value="1"/>
</dbReference>
<evidence type="ECO:0000256" key="3">
    <source>
        <dbReference type="ARBA" id="ARBA00022840"/>
    </source>
</evidence>
<dbReference type="AlphaFoldDB" id="A0A923NL09"/>
<dbReference type="PANTHER" id="PTHR34698:SF2">
    <property type="entry name" value="5-OXOPROLINASE SUBUNIT B"/>
    <property type="match status" value="1"/>
</dbReference>
<dbReference type="InterPro" id="IPR029000">
    <property type="entry name" value="Cyclophilin-like_dom_sf"/>
</dbReference>
<dbReference type="EMBL" id="JACRYT010000008">
    <property type="protein sequence ID" value="MBC6680017.1"/>
    <property type="molecule type" value="Genomic_DNA"/>
</dbReference>
<evidence type="ECO:0000259" key="4">
    <source>
        <dbReference type="SMART" id="SM00796"/>
    </source>
</evidence>
<keyword evidence="2" id="KW-0378">Hydrolase</keyword>
<evidence type="ECO:0000313" key="6">
    <source>
        <dbReference type="Proteomes" id="UP000602647"/>
    </source>
</evidence>
<dbReference type="GO" id="GO:0016787">
    <property type="term" value="F:hydrolase activity"/>
    <property type="evidence" value="ECO:0007669"/>
    <property type="project" value="UniProtKB-KW"/>
</dbReference>